<dbReference type="Gene3D" id="3.10.580.10">
    <property type="entry name" value="CBS-domain"/>
    <property type="match status" value="1"/>
</dbReference>
<dbReference type="InterPro" id="IPR005170">
    <property type="entry name" value="Transptr-assoc_dom"/>
</dbReference>
<dbReference type="Pfam" id="PF03471">
    <property type="entry name" value="CorC_HlyC"/>
    <property type="match status" value="1"/>
</dbReference>
<dbReference type="AlphaFoldDB" id="A0A1S2L1L4"/>
<dbReference type="RefSeq" id="WP_071318923.1">
    <property type="nucleotide sequence ID" value="NZ_CP063356.2"/>
</dbReference>
<dbReference type="Gene3D" id="3.30.465.10">
    <property type="match status" value="1"/>
</dbReference>
<dbReference type="SUPFAM" id="SSF56176">
    <property type="entry name" value="FAD-binding/transporter-associated domain-like"/>
    <property type="match status" value="1"/>
</dbReference>
<dbReference type="SMART" id="SM01091">
    <property type="entry name" value="CorC_HlyC"/>
    <property type="match status" value="1"/>
</dbReference>
<evidence type="ECO:0000256" key="6">
    <source>
        <dbReference type="ARBA" id="ARBA00023122"/>
    </source>
</evidence>
<keyword evidence="6 8" id="KW-0129">CBS domain</keyword>
<dbReference type="FunFam" id="3.10.580.10:FF:000002">
    <property type="entry name" value="Magnesium/cobalt efflux protein CorC"/>
    <property type="match status" value="1"/>
</dbReference>
<dbReference type="InterPro" id="IPR000644">
    <property type="entry name" value="CBS_dom"/>
</dbReference>
<dbReference type="InterPro" id="IPR036318">
    <property type="entry name" value="FAD-bd_PCMH-like_sf"/>
</dbReference>
<reference evidence="14" key="4">
    <citation type="submission" date="2020-10" db="EMBL/GenBank/DDBJ databases">
        <authorList>
            <person name="Bassil N.M."/>
            <person name="Lloyd J.R."/>
        </authorList>
    </citation>
    <scope>NUCLEOTIDE SEQUENCE</scope>
    <source>
        <strain evidence="14">NB2006</strain>
    </source>
</reference>
<evidence type="ECO:0000256" key="2">
    <source>
        <dbReference type="ARBA" id="ARBA00006337"/>
    </source>
</evidence>
<organism evidence="13 15">
    <name type="scientific">Anaerobacillus isosaccharinicus</name>
    <dbReference type="NCBI Taxonomy" id="1532552"/>
    <lineage>
        <taxon>Bacteria</taxon>
        <taxon>Bacillati</taxon>
        <taxon>Bacillota</taxon>
        <taxon>Bacilli</taxon>
        <taxon>Bacillales</taxon>
        <taxon>Bacillaceae</taxon>
        <taxon>Anaerobacillus</taxon>
    </lineage>
</organism>
<name>A0A1S2L1L4_9BACI</name>
<keyword evidence="5 9" id="KW-1133">Transmembrane helix</keyword>
<keyword evidence="4" id="KW-0677">Repeat</keyword>
<evidence type="ECO:0000256" key="4">
    <source>
        <dbReference type="ARBA" id="ARBA00022737"/>
    </source>
</evidence>
<dbReference type="Proteomes" id="UP000180175">
    <property type="component" value="Chromosome"/>
</dbReference>
<keyword evidence="7 9" id="KW-0472">Membrane</keyword>
<sequence length="429" mass="48236">MDSIPYDSILLLGALLILSGYFSASETAITSANKVRLRNQAESNNVKAKRSLKMTENFDQSLSTILIGNNIVNIAMATIATKVATDMYGNNGSTLFITTIVITILVLIFGEILPKSLAKQYAEKYLLTISASLGIVMKIFYPITWLFVQLRVGVSKIIGSNNDEPTVTDEDVKALVEIGEEEGTFLSQEKELLHNAIEFDDIVVKDILTPRPDVVAVSIDSTIDQIKDIFILEKYSRMPVYEGTIDNIIGIISHRDFFEQYVQNHDSFEITAILRKPYFVISSVKISNLLKELQKNKVHLAIVLDEYGGTSGIISIEDILEEIVGEIWDETDENEVLVENISETKIRLNGRTPIETFCETLNISEIETSSNTLSGWVSENLGYLPKKGETMLFGNFQIYIEDVRNRRIQKVIVEIQETNVDQDNFQRVI</sequence>
<dbReference type="PROSITE" id="PS51371">
    <property type="entry name" value="CBS"/>
    <property type="match status" value="2"/>
</dbReference>
<dbReference type="EMBL" id="CP063356">
    <property type="protein sequence ID" value="QOY38588.1"/>
    <property type="molecule type" value="Genomic_DNA"/>
</dbReference>
<dbReference type="EMBL" id="LQXD01000185">
    <property type="protein sequence ID" value="OIJ06230.1"/>
    <property type="molecule type" value="Genomic_DNA"/>
</dbReference>
<accession>A0A1S2L1L4</accession>
<dbReference type="OrthoDB" id="9798188at2"/>
<evidence type="ECO:0000256" key="10">
    <source>
        <dbReference type="SAM" id="Phobius"/>
    </source>
</evidence>
<evidence type="ECO:0000313" key="15">
    <source>
        <dbReference type="Proteomes" id="UP000180175"/>
    </source>
</evidence>
<comment type="similarity">
    <text evidence="2">Belongs to the UPF0053 family.</text>
</comment>
<dbReference type="PANTHER" id="PTHR22777">
    <property type="entry name" value="HEMOLYSIN-RELATED"/>
    <property type="match status" value="1"/>
</dbReference>
<reference evidence="13 15" key="1">
    <citation type="submission" date="2016-10" db="EMBL/GenBank/DDBJ databases">
        <title>Draft genome sequences of four alkaliphilic bacteria belonging to the Anaerobacillus genus.</title>
        <authorList>
            <person name="Bassil N.M."/>
            <person name="Lloyd J.R."/>
        </authorList>
    </citation>
    <scope>NUCLEOTIDE SEQUENCE [LARGE SCALE GENOMIC DNA]</scope>
    <source>
        <strain evidence="13 15">NB2006</strain>
    </source>
</reference>
<dbReference type="InterPro" id="IPR046342">
    <property type="entry name" value="CBS_dom_sf"/>
</dbReference>
<gene>
    <name evidence="14" type="ORF">AWH56_012520</name>
    <name evidence="13" type="ORF">AWH56_21200</name>
</gene>
<keyword evidence="3 9" id="KW-0812">Transmembrane</keyword>
<feature type="domain" description="CBS" evidence="11">
    <location>
        <begin position="208"/>
        <end position="267"/>
    </location>
</feature>
<dbReference type="CDD" id="cd04590">
    <property type="entry name" value="CBS_pair_CorC_HlyC_assoc"/>
    <property type="match status" value="1"/>
</dbReference>
<dbReference type="PANTHER" id="PTHR22777:SF17">
    <property type="entry name" value="UPF0053 PROTEIN SLL0260"/>
    <property type="match status" value="1"/>
</dbReference>
<keyword evidence="15" id="KW-1185">Reference proteome</keyword>
<evidence type="ECO:0000259" key="11">
    <source>
        <dbReference type="PROSITE" id="PS51371"/>
    </source>
</evidence>
<evidence type="ECO:0000259" key="12">
    <source>
        <dbReference type="PROSITE" id="PS51846"/>
    </source>
</evidence>
<dbReference type="InterPro" id="IPR016169">
    <property type="entry name" value="FAD-bd_PCMH_sub2"/>
</dbReference>
<dbReference type="SUPFAM" id="SSF54631">
    <property type="entry name" value="CBS-domain pair"/>
    <property type="match status" value="1"/>
</dbReference>
<feature type="transmembrane region" description="Helical" evidence="10">
    <location>
        <begin position="125"/>
        <end position="148"/>
    </location>
</feature>
<dbReference type="Pfam" id="PF00571">
    <property type="entry name" value="CBS"/>
    <property type="match status" value="2"/>
</dbReference>
<feature type="transmembrane region" description="Helical" evidence="10">
    <location>
        <begin position="95"/>
        <end position="113"/>
    </location>
</feature>
<evidence type="ECO:0000256" key="8">
    <source>
        <dbReference type="PROSITE-ProRule" id="PRU00703"/>
    </source>
</evidence>
<evidence type="ECO:0000256" key="3">
    <source>
        <dbReference type="ARBA" id="ARBA00022692"/>
    </source>
</evidence>
<dbReference type="Pfam" id="PF01595">
    <property type="entry name" value="CNNM"/>
    <property type="match status" value="1"/>
</dbReference>
<dbReference type="InterPro" id="IPR044751">
    <property type="entry name" value="Ion_transp-like_CBS"/>
</dbReference>
<comment type="subcellular location">
    <subcellularLocation>
        <location evidence="1">Membrane</location>
        <topology evidence="1">Multi-pass membrane protein</topology>
    </subcellularLocation>
</comment>
<reference evidence="14 15" key="3">
    <citation type="journal article" date="2019" name="Int. J. Syst. Evol. Microbiol.">
        <title>Anaerobacillus isosaccharinicus sp. nov., an alkaliphilic bacterium which degrades isosaccharinic acid.</title>
        <authorList>
            <person name="Bassil N.M."/>
            <person name="Lloyd J.R."/>
        </authorList>
    </citation>
    <scope>NUCLEOTIDE SEQUENCE [LARGE SCALE GENOMIC DNA]</scope>
    <source>
        <strain evidence="14 15">NB2006</strain>
    </source>
</reference>
<proteinExistence type="inferred from homology"/>
<dbReference type="KEGG" id="aia:AWH56_012520"/>
<dbReference type="GO" id="GO:0016020">
    <property type="term" value="C:membrane"/>
    <property type="evidence" value="ECO:0007669"/>
    <property type="project" value="UniProtKB-SubCell"/>
</dbReference>
<evidence type="ECO:0000256" key="5">
    <source>
        <dbReference type="ARBA" id="ARBA00022989"/>
    </source>
</evidence>
<feature type="domain" description="CBS" evidence="11">
    <location>
        <begin position="273"/>
        <end position="330"/>
    </location>
</feature>
<dbReference type="PROSITE" id="PS51846">
    <property type="entry name" value="CNNM"/>
    <property type="match status" value="1"/>
</dbReference>
<protein>
    <submittedName>
        <fullName evidence="14">HlyC/CorC family transporter</fullName>
    </submittedName>
</protein>
<dbReference type="InterPro" id="IPR002550">
    <property type="entry name" value="CNNM"/>
</dbReference>
<evidence type="ECO:0000256" key="9">
    <source>
        <dbReference type="PROSITE-ProRule" id="PRU01193"/>
    </source>
</evidence>
<dbReference type="GO" id="GO:0050660">
    <property type="term" value="F:flavin adenine dinucleotide binding"/>
    <property type="evidence" value="ECO:0007669"/>
    <property type="project" value="InterPro"/>
</dbReference>
<evidence type="ECO:0000313" key="13">
    <source>
        <dbReference type="EMBL" id="OIJ06230.1"/>
    </source>
</evidence>
<feature type="domain" description="CNNM transmembrane" evidence="12">
    <location>
        <begin position="1"/>
        <end position="190"/>
    </location>
</feature>
<evidence type="ECO:0000313" key="14">
    <source>
        <dbReference type="EMBL" id="QOY38588.1"/>
    </source>
</evidence>
<reference evidence="14 15" key="2">
    <citation type="journal article" date="2017" name="Genome Announc.">
        <title>Draft Genome Sequences of Four Alkaliphilic Bacteria Belonging to the Anaerobacillus Genus.</title>
        <authorList>
            <person name="Bassil N.M."/>
            <person name="Lloyd J.R."/>
        </authorList>
    </citation>
    <scope>NUCLEOTIDE SEQUENCE [LARGE SCALE GENOMIC DNA]</scope>
    <source>
        <strain evidence="14 15">NB2006</strain>
    </source>
</reference>
<evidence type="ECO:0000256" key="7">
    <source>
        <dbReference type="ARBA" id="ARBA00023136"/>
    </source>
</evidence>
<evidence type="ECO:0000256" key="1">
    <source>
        <dbReference type="ARBA" id="ARBA00004141"/>
    </source>
</evidence>